<accession>A0A0V0QII0</accession>
<gene>
    <name evidence="1" type="ORF">PPERSA_05735</name>
</gene>
<evidence type="ECO:0000313" key="1">
    <source>
        <dbReference type="EMBL" id="KRX01896.1"/>
    </source>
</evidence>
<evidence type="ECO:0000313" key="2">
    <source>
        <dbReference type="Proteomes" id="UP000054937"/>
    </source>
</evidence>
<dbReference type="InParanoid" id="A0A0V0QII0"/>
<organism evidence="1 2">
    <name type="scientific">Pseudocohnilembus persalinus</name>
    <name type="common">Ciliate</name>
    <dbReference type="NCBI Taxonomy" id="266149"/>
    <lineage>
        <taxon>Eukaryota</taxon>
        <taxon>Sar</taxon>
        <taxon>Alveolata</taxon>
        <taxon>Ciliophora</taxon>
        <taxon>Intramacronucleata</taxon>
        <taxon>Oligohymenophorea</taxon>
        <taxon>Scuticociliatia</taxon>
        <taxon>Philasterida</taxon>
        <taxon>Pseudocohnilembidae</taxon>
        <taxon>Pseudocohnilembus</taxon>
    </lineage>
</organism>
<name>A0A0V0QII0_PSEPJ</name>
<dbReference type="EMBL" id="LDAU01000161">
    <property type="protein sequence ID" value="KRX01896.1"/>
    <property type="molecule type" value="Genomic_DNA"/>
</dbReference>
<comment type="caution">
    <text evidence="1">The sequence shown here is derived from an EMBL/GenBank/DDBJ whole genome shotgun (WGS) entry which is preliminary data.</text>
</comment>
<dbReference type="Proteomes" id="UP000054937">
    <property type="component" value="Unassembled WGS sequence"/>
</dbReference>
<keyword evidence="2" id="KW-1185">Reference proteome</keyword>
<dbReference type="AlphaFoldDB" id="A0A0V0QII0"/>
<sequence>MTIYVNMITKPGFVQTQLKKTNLSELISFIKLMEKQKGLIHEIRQFSQDSENLIILNEEQFKDIYQRWELCCQAIDQLKKNEDYKLEFKSYKSEMQGSLSELKNFSDKLWDYQKSLIEYHKLQRFQFVQYYYG</sequence>
<protein>
    <submittedName>
        <fullName evidence="1">Uncharacterized protein</fullName>
    </submittedName>
</protein>
<reference evidence="1 2" key="1">
    <citation type="journal article" date="2015" name="Sci. Rep.">
        <title>Genome of the facultative scuticociliatosis pathogen Pseudocohnilembus persalinus provides insight into its virulence through horizontal gene transfer.</title>
        <authorList>
            <person name="Xiong J."/>
            <person name="Wang G."/>
            <person name="Cheng J."/>
            <person name="Tian M."/>
            <person name="Pan X."/>
            <person name="Warren A."/>
            <person name="Jiang C."/>
            <person name="Yuan D."/>
            <person name="Miao W."/>
        </authorList>
    </citation>
    <scope>NUCLEOTIDE SEQUENCE [LARGE SCALE GENOMIC DNA]</scope>
    <source>
        <strain evidence="1">36N120E</strain>
    </source>
</reference>
<proteinExistence type="predicted"/>